<dbReference type="Pfam" id="PF00297">
    <property type="entry name" value="Ribosomal_L3"/>
    <property type="match status" value="1"/>
</dbReference>
<dbReference type="FunFam" id="2.40.30.10:FF:000004">
    <property type="entry name" value="50S ribosomal protein L3"/>
    <property type="match status" value="1"/>
</dbReference>
<accession>A0A1G1VKA6</accession>
<keyword evidence="2" id="KW-0699">rRNA-binding</keyword>
<evidence type="ECO:0000256" key="1">
    <source>
        <dbReference type="ARBA" id="ARBA00006540"/>
    </source>
</evidence>
<protein>
    <recommendedName>
        <fullName evidence="6">50S ribosomal protein L3</fullName>
    </recommendedName>
</protein>
<proteinExistence type="inferred from homology"/>
<sequence length="189" mass="20760">MIVNTFWGTKFNQEQTWTESGMRLPVTIIRTLPMTVSQIKTQDKDGYQAIQVSFGGKKREIRGEDIEGIKVNEVIEPQTILKPGDRVKVAGTSRGRGVMGVVKRWGFKGGPKTHGQSDRWRAPGSIGQGTDPGRVHKGKKMAGRMGGGRVTVRNLEVVKVDPEKQELWVTGVIPGNKGGLVEITKEIKA</sequence>
<dbReference type="EMBL" id="MHCH01000058">
    <property type="protein sequence ID" value="OGY15873.1"/>
    <property type="molecule type" value="Genomic_DNA"/>
</dbReference>
<keyword evidence="5" id="KW-0687">Ribonucleoprotein</keyword>
<comment type="caution">
    <text evidence="8">The sequence shown here is derived from an EMBL/GenBank/DDBJ whole genome shotgun (WGS) entry which is preliminary data.</text>
</comment>
<evidence type="ECO:0000256" key="4">
    <source>
        <dbReference type="ARBA" id="ARBA00022980"/>
    </source>
</evidence>
<keyword evidence="3" id="KW-0694">RNA-binding</keyword>
<dbReference type="GO" id="GO:0019843">
    <property type="term" value="F:rRNA binding"/>
    <property type="evidence" value="ECO:0007669"/>
    <property type="project" value="UniProtKB-KW"/>
</dbReference>
<dbReference type="GO" id="GO:0003735">
    <property type="term" value="F:structural constituent of ribosome"/>
    <property type="evidence" value="ECO:0007669"/>
    <property type="project" value="UniProtKB-UniRule"/>
</dbReference>
<name>A0A1G1VKA6_9BACT</name>
<dbReference type="InterPro" id="IPR009000">
    <property type="entry name" value="Transl_B-barrel_sf"/>
</dbReference>
<evidence type="ECO:0000313" key="9">
    <source>
        <dbReference type="Proteomes" id="UP000177324"/>
    </source>
</evidence>
<dbReference type="AlphaFoldDB" id="A0A1G1VKA6"/>
<evidence type="ECO:0000256" key="2">
    <source>
        <dbReference type="ARBA" id="ARBA00022730"/>
    </source>
</evidence>
<comment type="similarity">
    <text evidence="1">Belongs to the universal ribosomal protein uL3 family.</text>
</comment>
<dbReference type="InterPro" id="IPR019927">
    <property type="entry name" value="Ribosomal_uL3_bac/org-type"/>
</dbReference>
<evidence type="ECO:0000256" key="7">
    <source>
        <dbReference type="SAM" id="MobiDB-lite"/>
    </source>
</evidence>
<evidence type="ECO:0000313" key="8">
    <source>
        <dbReference type="EMBL" id="OGY15873.1"/>
    </source>
</evidence>
<dbReference type="Proteomes" id="UP000177324">
    <property type="component" value="Unassembled WGS sequence"/>
</dbReference>
<feature type="region of interest" description="Disordered" evidence="7">
    <location>
        <begin position="108"/>
        <end position="145"/>
    </location>
</feature>
<gene>
    <name evidence="8" type="ORF">A2784_03440</name>
</gene>
<dbReference type="PANTHER" id="PTHR11229:SF16">
    <property type="entry name" value="LARGE RIBOSOMAL SUBUNIT PROTEIN UL3C"/>
    <property type="match status" value="1"/>
</dbReference>
<dbReference type="Gene3D" id="3.30.160.810">
    <property type="match status" value="1"/>
</dbReference>
<dbReference type="STRING" id="1797589.A2784_03440"/>
<dbReference type="Gene3D" id="2.40.30.10">
    <property type="entry name" value="Translation factors"/>
    <property type="match status" value="1"/>
</dbReference>
<organism evidence="8 9">
    <name type="scientific">Candidatus Chisholmbacteria bacterium RIFCSPHIGHO2_01_FULL_48_12</name>
    <dbReference type="NCBI Taxonomy" id="1797589"/>
    <lineage>
        <taxon>Bacteria</taxon>
        <taxon>Candidatus Chisholmiibacteriota</taxon>
    </lineage>
</organism>
<keyword evidence="4 8" id="KW-0689">Ribosomal protein</keyword>
<dbReference type="GO" id="GO:0022625">
    <property type="term" value="C:cytosolic large ribosomal subunit"/>
    <property type="evidence" value="ECO:0007669"/>
    <property type="project" value="TreeGrafter"/>
</dbReference>
<evidence type="ECO:0000256" key="3">
    <source>
        <dbReference type="ARBA" id="ARBA00022884"/>
    </source>
</evidence>
<dbReference type="GO" id="GO:0006412">
    <property type="term" value="P:translation"/>
    <property type="evidence" value="ECO:0007669"/>
    <property type="project" value="UniProtKB-UniRule"/>
</dbReference>
<evidence type="ECO:0000256" key="5">
    <source>
        <dbReference type="ARBA" id="ARBA00023274"/>
    </source>
</evidence>
<dbReference type="PANTHER" id="PTHR11229">
    <property type="entry name" value="50S RIBOSOMAL PROTEIN L3"/>
    <property type="match status" value="1"/>
</dbReference>
<dbReference type="NCBIfam" id="TIGR03625">
    <property type="entry name" value="L3_bact"/>
    <property type="match status" value="1"/>
</dbReference>
<reference evidence="8 9" key="1">
    <citation type="journal article" date="2016" name="Nat. Commun.">
        <title>Thousands of microbial genomes shed light on interconnected biogeochemical processes in an aquifer system.</title>
        <authorList>
            <person name="Anantharaman K."/>
            <person name="Brown C.T."/>
            <person name="Hug L.A."/>
            <person name="Sharon I."/>
            <person name="Castelle C.J."/>
            <person name="Probst A.J."/>
            <person name="Thomas B.C."/>
            <person name="Singh A."/>
            <person name="Wilkins M.J."/>
            <person name="Karaoz U."/>
            <person name="Brodie E.L."/>
            <person name="Williams K.H."/>
            <person name="Hubbard S.S."/>
            <person name="Banfield J.F."/>
        </authorList>
    </citation>
    <scope>NUCLEOTIDE SEQUENCE [LARGE SCALE GENOMIC DNA]</scope>
</reference>
<dbReference type="InterPro" id="IPR000597">
    <property type="entry name" value="Ribosomal_uL3"/>
</dbReference>
<evidence type="ECO:0000256" key="6">
    <source>
        <dbReference type="NCBIfam" id="TIGR03625"/>
    </source>
</evidence>
<dbReference type="SUPFAM" id="SSF50447">
    <property type="entry name" value="Translation proteins"/>
    <property type="match status" value="1"/>
</dbReference>